<reference evidence="1" key="1">
    <citation type="submission" date="2021-06" db="EMBL/GenBank/DDBJ databases">
        <authorList>
            <person name="Kallberg Y."/>
            <person name="Tangrot J."/>
            <person name="Rosling A."/>
        </authorList>
    </citation>
    <scope>NUCLEOTIDE SEQUENCE</scope>
    <source>
        <strain evidence="1">IN212</strain>
    </source>
</reference>
<organism evidence="1 2">
    <name type="scientific">Racocetra fulgida</name>
    <dbReference type="NCBI Taxonomy" id="60492"/>
    <lineage>
        <taxon>Eukaryota</taxon>
        <taxon>Fungi</taxon>
        <taxon>Fungi incertae sedis</taxon>
        <taxon>Mucoromycota</taxon>
        <taxon>Glomeromycotina</taxon>
        <taxon>Glomeromycetes</taxon>
        <taxon>Diversisporales</taxon>
        <taxon>Gigasporaceae</taxon>
        <taxon>Racocetra</taxon>
    </lineage>
</organism>
<dbReference type="EMBL" id="CAJVPZ010068779">
    <property type="protein sequence ID" value="CAG8798387.1"/>
    <property type="molecule type" value="Genomic_DNA"/>
</dbReference>
<comment type="caution">
    <text evidence="1">The sequence shown here is derived from an EMBL/GenBank/DDBJ whole genome shotgun (WGS) entry which is preliminary data.</text>
</comment>
<keyword evidence="2" id="KW-1185">Reference proteome</keyword>
<name>A0A9N9P7W9_9GLOM</name>
<evidence type="ECO:0000313" key="1">
    <source>
        <dbReference type="EMBL" id="CAG8798387.1"/>
    </source>
</evidence>
<gene>
    <name evidence="1" type="ORF">RFULGI_LOCUS17475</name>
</gene>
<dbReference type="AlphaFoldDB" id="A0A9N9P7W9"/>
<evidence type="ECO:0000313" key="2">
    <source>
        <dbReference type="Proteomes" id="UP000789396"/>
    </source>
</evidence>
<sequence>QQINEVLEQNSEKELKAQINQALKQINKLIELTEKKNKDNTSSG</sequence>
<protein>
    <submittedName>
        <fullName evidence="1">15704_t:CDS:1</fullName>
    </submittedName>
</protein>
<accession>A0A9N9P7W9</accession>
<proteinExistence type="predicted"/>
<feature type="non-terminal residue" evidence="1">
    <location>
        <position position="44"/>
    </location>
</feature>
<feature type="non-terminal residue" evidence="1">
    <location>
        <position position="1"/>
    </location>
</feature>
<dbReference type="Proteomes" id="UP000789396">
    <property type="component" value="Unassembled WGS sequence"/>
</dbReference>